<dbReference type="KEGG" id="tad:TRIADDRAFT_53569"/>
<dbReference type="GO" id="GO:1903566">
    <property type="term" value="P:positive regulation of protein localization to cilium"/>
    <property type="evidence" value="ECO:0000318"/>
    <property type="project" value="GO_Central"/>
</dbReference>
<comment type="similarity">
    <text evidence="1">Belongs to the ENTR1 family.</text>
</comment>
<dbReference type="HOGENOM" id="CLU_1031824_0_0_1"/>
<name>B3RPK1_TRIAD</name>
<evidence type="ECO:0000256" key="5">
    <source>
        <dbReference type="SAM" id="MobiDB-lite"/>
    </source>
</evidence>
<evidence type="ECO:0000256" key="1">
    <source>
        <dbReference type="ARBA" id="ARBA00007791"/>
    </source>
</evidence>
<feature type="coiled-coil region" evidence="4">
    <location>
        <begin position="169"/>
        <end position="196"/>
    </location>
</feature>
<organism evidence="6 7">
    <name type="scientific">Trichoplax adhaerens</name>
    <name type="common">Trichoplax reptans</name>
    <dbReference type="NCBI Taxonomy" id="10228"/>
    <lineage>
        <taxon>Eukaryota</taxon>
        <taxon>Metazoa</taxon>
        <taxon>Placozoa</taxon>
        <taxon>Uniplacotomia</taxon>
        <taxon>Trichoplacea</taxon>
        <taxon>Trichoplacidae</taxon>
        <taxon>Trichoplax</taxon>
    </lineage>
</organism>
<dbReference type="PANTHER" id="PTHR31259:SF3">
    <property type="entry name" value="ENDOSOME-ASSOCIATED-TRAFFICKING REGULATOR 1"/>
    <property type="match status" value="1"/>
</dbReference>
<reference evidence="6 7" key="1">
    <citation type="journal article" date="2008" name="Nature">
        <title>The Trichoplax genome and the nature of placozoans.</title>
        <authorList>
            <person name="Srivastava M."/>
            <person name="Begovic E."/>
            <person name="Chapman J."/>
            <person name="Putnam N.H."/>
            <person name="Hellsten U."/>
            <person name="Kawashima T."/>
            <person name="Kuo A."/>
            <person name="Mitros T."/>
            <person name="Salamov A."/>
            <person name="Carpenter M.L."/>
            <person name="Signorovitch A.Y."/>
            <person name="Moreno M.A."/>
            <person name="Kamm K."/>
            <person name="Grimwood J."/>
            <person name="Schmutz J."/>
            <person name="Shapiro H."/>
            <person name="Grigoriev I.V."/>
            <person name="Buss L.W."/>
            <person name="Schierwater B."/>
            <person name="Dellaporta S.L."/>
            <person name="Rokhsar D.S."/>
        </authorList>
    </citation>
    <scope>NUCLEOTIDE SEQUENCE [LARGE SCALE GENOMIC DNA]</scope>
    <source>
        <strain evidence="6 7">Grell-BS-1999</strain>
    </source>
</reference>
<dbReference type="InterPro" id="IPR026757">
    <property type="entry name" value="ENTR1"/>
</dbReference>
<protein>
    <recommendedName>
        <fullName evidence="2">Endosome-associated-trafficking regulator 1</fullName>
    </recommendedName>
</protein>
<gene>
    <name evidence="6" type="ORF">TRIADDRAFT_53569</name>
</gene>
<evidence type="ECO:0000256" key="2">
    <source>
        <dbReference type="ARBA" id="ARBA00016007"/>
    </source>
</evidence>
<keyword evidence="3 4" id="KW-0175">Coiled coil</keyword>
<accession>B3RPK1</accession>
<feature type="region of interest" description="Disordered" evidence="5">
    <location>
        <begin position="63"/>
        <end position="103"/>
    </location>
</feature>
<dbReference type="GO" id="GO:0005813">
    <property type="term" value="C:centrosome"/>
    <property type="evidence" value="ECO:0000318"/>
    <property type="project" value="GO_Central"/>
</dbReference>
<keyword evidence="7" id="KW-1185">Reference proteome</keyword>
<dbReference type="GO" id="GO:0005769">
    <property type="term" value="C:early endosome"/>
    <property type="evidence" value="ECO:0000318"/>
    <property type="project" value="GO_Central"/>
</dbReference>
<dbReference type="GO" id="GO:0030496">
    <property type="term" value="C:midbody"/>
    <property type="evidence" value="ECO:0000318"/>
    <property type="project" value="GO_Central"/>
</dbReference>
<dbReference type="PANTHER" id="PTHR31259">
    <property type="entry name" value="ENDOSOME-ASSOCIATED TRAFFICKING REGULATOR 1"/>
    <property type="match status" value="1"/>
</dbReference>
<dbReference type="RefSeq" id="XP_002110038.1">
    <property type="nucleotide sequence ID" value="XM_002110002.1"/>
</dbReference>
<feature type="compositionally biased region" description="Basic residues" evidence="5">
    <location>
        <begin position="91"/>
        <end position="101"/>
    </location>
</feature>
<dbReference type="GO" id="GO:0036064">
    <property type="term" value="C:ciliary basal body"/>
    <property type="evidence" value="ECO:0000318"/>
    <property type="project" value="GO_Central"/>
</dbReference>
<dbReference type="AlphaFoldDB" id="B3RPK1"/>
<dbReference type="EMBL" id="DS985242">
    <property type="protein sequence ID" value="EDV28204.1"/>
    <property type="molecule type" value="Genomic_DNA"/>
</dbReference>
<evidence type="ECO:0000256" key="4">
    <source>
        <dbReference type="SAM" id="Coils"/>
    </source>
</evidence>
<dbReference type="GO" id="GO:0045724">
    <property type="term" value="P:positive regulation of cilium assembly"/>
    <property type="evidence" value="ECO:0000318"/>
    <property type="project" value="GO_Central"/>
</dbReference>
<dbReference type="CTD" id="6750698"/>
<dbReference type="Proteomes" id="UP000009022">
    <property type="component" value="Unassembled WGS sequence"/>
</dbReference>
<evidence type="ECO:0000256" key="3">
    <source>
        <dbReference type="ARBA" id="ARBA00023054"/>
    </source>
</evidence>
<evidence type="ECO:0000313" key="7">
    <source>
        <dbReference type="Proteomes" id="UP000009022"/>
    </source>
</evidence>
<dbReference type="GeneID" id="6750698"/>
<sequence length="270" mass="30227">MEDSQYQIDDENQQNAEGLPSRANPFSFTNFVKSQQFVDETVSDSDSSHSKSHSMTIAQVLEEDLAADEKGEEVNPFSFEGTNKTTEMTKKKQKNKSKKASGSKLDIFSQDDDDVIKLRLENSNLKKKIAKITTERDESISQVSKLKENLKLIRMKDAEETAALEQKRATHAEAVVAELKKELIEVKANNAILKQQLHGMISAKENVQFASQQLHQIAENAKESVKLFCECAVLLANSFNILKKICWFYQPILLLIGGCGDEILKSAVNA</sequence>
<feature type="compositionally biased region" description="Acidic residues" evidence="5">
    <location>
        <begin position="1"/>
        <end position="12"/>
    </location>
</feature>
<dbReference type="GO" id="GO:0055037">
    <property type="term" value="C:recycling endosome"/>
    <property type="evidence" value="ECO:0000318"/>
    <property type="project" value="GO_Central"/>
</dbReference>
<dbReference type="PhylomeDB" id="B3RPK1"/>
<dbReference type="GO" id="GO:0032465">
    <property type="term" value="P:regulation of cytokinesis"/>
    <property type="evidence" value="ECO:0000318"/>
    <property type="project" value="GO_Central"/>
</dbReference>
<feature type="region of interest" description="Disordered" evidence="5">
    <location>
        <begin position="1"/>
        <end position="25"/>
    </location>
</feature>
<evidence type="ECO:0000313" key="6">
    <source>
        <dbReference type="EMBL" id="EDV28204.1"/>
    </source>
</evidence>
<proteinExistence type="inferred from homology"/>
<dbReference type="InParanoid" id="B3RPK1"/>